<reference evidence="1" key="1">
    <citation type="submission" date="2018-11" db="EMBL/GenBank/DDBJ databases">
        <authorList>
            <person name="Grassa J C."/>
        </authorList>
    </citation>
    <scope>NUCLEOTIDE SEQUENCE [LARGE SCALE GENOMIC DNA]</scope>
</reference>
<proteinExistence type="predicted"/>
<reference evidence="1" key="2">
    <citation type="submission" date="2021-03" db="UniProtKB">
        <authorList>
            <consortium name="EnsemblPlants"/>
        </authorList>
    </citation>
    <scope>IDENTIFICATION</scope>
</reference>
<accession>A0A803R7R0</accession>
<dbReference type="EnsemblPlants" id="novel_model_6091_5bd9a17a.1.5bd9b13b">
    <property type="protein sequence ID" value="cds.novel_model_6091_5bd9a17a.1.5bd9b13b"/>
    <property type="gene ID" value="novel_gene_3135_5bd9a17a"/>
</dbReference>
<evidence type="ECO:0000313" key="2">
    <source>
        <dbReference type="Proteomes" id="UP000596661"/>
    </source>
</evidence>
<dbReference type="Proteomes" id="UP000596661">
    <property type="component" value="Chromosome 7"/>
</dbReference>
<name>A0A803R7R0_CANSA</name>
<evidence type="ECO:0000313" key="1">
    <source>
        <dbReference type="EnsemblPlants" id="cds.novel_model_6091_5bd9a17a.1.5bd9b13b"/>
    </source>
</evidence>
<organism evidence="1 2">
    <name type="scientific">Cannabis sativa</name>
    <name type="common">Hemp</name>
    <name type="synonym">Marijuana</name>
    <dbReference type="NCBI Taxonomy" id="3483"/>
    <lineage>
        <taxon>Eukaryota</taxon>
        <taxon>Viridiplantae</taxon>
        <taxon>Streptophyta</taxon>
        <taxon>Embryophyta</taxon>
        <taxon>Tracheophyta</taxon>
        <taxon>Spermatophyta</taxon>
        <taxon>Magnoliopsida</taxon>
        <taxon>eudicotyledons</taxon>
        <taxon>Gunneridae</taxon>
        <taxon>Pentapetalae</taxon>
        <taxon>rosids</taxon>
        <taxon>fabids</taxon>
        <taxon>Rosales</taxon>
        <taxon>Cannabaceae</taxon>
        <taxon>Cannabis</taxon>
    </lineage>
</organism>
<sequence>MGMSINVNNFIYWSISYENSNTTNDEDELELFTGIIAFDIGKEKFNLIKLPKFWRGNDGGDIAKIFGWVSFYDICG</sequence>
<keyword evidence="2" id="KW-1185">Reference proteome</keyword>
<protein>
    <submittedName>
        <fullName evidence="1">Uncharacterized protein</fullName>
    </submittedName>
</protein>
<dbReference type="Gramene" id="novel_model_6091_5bd9a17a.1.5bd9b13b">
    <property type="protein sequence ID" value="cds.novel_model_6091_5bd9a17a.1.5bd9b13b"/>
    <property type="gene ID" value="novel_gene_3135_5bd9a17a"/>
</dbReference>
<dbReference type="AlphaFoldDB" id="A0A803R7R0"/>
<dbReference type="EMBL" id="UZAU01000644">
    <property type="status" value="NOT_ANNOTATED_CDS"/>
    <property type="molecule type" value="Genomic_DNA"/>
</dbReference>